<keyword evidence="4" id="KW-1185">Reference proteome</keyword>
<dbReference type="InterPro" id="IPR006680">
    <property type="entry name" value="Amidohydro-rel"/>
</dbReference>
<dbReference type="Pfam" id="PF04909">
    <property type="entry name" value="Amidohydro_2"/>
    <property type="match status" value="1"/>
</dbReference>
<dbReference type="EMBL" id="LT907975">
    <property type="protein sequence ID" value="SOB57159.1"/>
    <property type="molecule type" value="Genomic_DNA"/>
</dbReference>
<dbReference type="Proteomes" id="UP000219215">
    <property type="component" value="Chromosome DPRO"/>
</dbReference>
<dbReference type="OrthoDB" id="1407586at2"/>
<name>A0A2C8F5S2_9BACT</name>
<gene>
    <name evidence="3" type="ORF">DPRO_0280</name>
</gene>
<dbReference type="PANTHER" id="PTHR21240">
    <property type="entry name" value="2-AMINO-3-CARBOXYLMUCONATE-6-SEMIALDEHYDE DECARBOXYLASE"/>
    <property type="match status" value="1"/>
</dbReference>
<dbReference type="SUPFAM" id="SSF51556">
    <property type="entry name" value="Metallo-dependent hydrolases"/>
    <property type="match status" value="1"/>
</dbReference>
<dbReference type="Gene3D" id="3.20.20.140">
    <property type="entry name" value="Metal-dependent hydrolases"/>
    <property type="match status" value="1"/>
</dbReference>
<dbReference type="GO" id="GO:0016787">
    <property type="term" value="F:hydrolase activity"/>
    <property type="evidence" value="ECO:0007669"/>
    <property type="project" value="UniProtKB-KW"/>
</dbReference>
<feature type="domain" description="Amidohydrolase-related" evidence="2">
    <location>
        <begin position="3"/>
        <end position="254"/>
    </location>
</feature>
<dbReference type="RefSeq" id="WP_097010465.1">
    <property type="nucleotide sequence ID" value="NZ_LT907975.1"/>
</dbReference>
<dbReference type="InterPro" id="IPR032466">
    <property type="entry name" value="Metal_Hydrolase"/>
</dbReference>
<evidence type="ECO:0000313" key="3">
    <source>
        <dbReference type="EMBL" id="SOB57159.1"/>
    </source>
</evidence>
<dbReference type="GO" id="GO:0016831">
    <property type="term" value="F:carboxy-lyase activity"/>
    <property type="evidence" value="ECO:0007669"/>
    <property type="project" value="InterPro"/>
</dbReference>
<dbReference type="AlphaFoldDB" id="A0A2C8F5S2"/>
<evidence type="ECO:0000256" key="1">
    <source>
        <dbReference type="ARBA" id="ARBA00023239"/>
    </source>
</evidence>
<dbReference type="CDD" id="cd01292">
    <property type="entry name" value="metallo-dependent_hydrolases"/>
    <property type="match status" value="1"/>
</dbReference>
<sequence>MLIDFHTHVFHPKIADKVLHQLENHYSIHPVGTGTADDLLQRMSTSGIDKSVVLTAATAPAQVIPANNWAIQTSKEYDQFIPFGTVHPRFDQMERELDRLESNGIKGLKFHPDFQGFRMDDPALFDVMEMIQDRFICLFHVGDTLPPDENPSCPRKLAAIKAAFPETTIVAAHMGGYRHWKEAIEHLAGKGILVDTSSSLDFIDDSMLKELFDAFSIESLLFGSDYPLFDAGIELNQLKKRLSLNEAAIDQIMSNASTLLNL</sequence>
<organism evidence="3 4">
    <name type="scientific">Pseudodesulfovibrio profundus</name>
    <dbReference type="NCBI Taxonomy" id="57320"/>
    <lineage>
        <taxon>Bacteria</taxon>
        <taxon>Pseudomonadati</taxon>
        <taxon>Thermodesulfobacteriota</taxon>
        <taxon>Desulfovibrionia</taxon>
        <taxon>Desulfovibrionales</taxon>
        <taxon>Desulfovibrionaceae</taxon>
    </lineage>
</organism>
<evidence type="ECO:0000259" key="2">
    <source>
        <dbReference type="Pfam" id="PF04909"/>
    </source>
</evidence>
<evidence type="ECO:0000313" key="4">
    <source>
        <dbReference type="Proteomes" id="UP000219215"/>
    </source>
</evidence>
<keyword evidence="1" id="KW-0456">Lyase</keyword>
<protein>
    <submittedName>
        <fullName evidence="3">Amidohydrolase 2</fullName>
    </submittedName>
</protein>
<keyword evidence="3" id="KW-0378">Hydrolase</keyword>
<dbReference type="GO" id="GO:0019748">
    <property type="term" value="P:secondary metabolic process"/>
    <property type="evidence" value="ECO:0007669"/>
    <property type="project" value="TreeGrafter"/>
</dbReference>
<accession>A0A2C8F5S2</accession>
<dbReference type="GO" id="GO:0005737">
    <property type="term" value="C:cytoplasm"/>
    <property type="evidence" value="ECO:0007669"/>
    <property type="project" value="TreeGrafter"/>
</dbReference>
<reference evidence="4" key="1">
    <citation type="submission" date="2017-09" db="EMBL/GenBank/DDBJ databases">
        <authorList>
            <person name="Regsiter A."/>
            <person name="William W."/>
        </authorList>
    </citation>
    <scope>NUCLEOTIDE SEQUENCE [LARGE SCALE GENOMIC DNA]</scope>
    <source>
        <strain evidence="4">500-1</strain>
    </source>
</reference>
<proteinExistence type="predicted"/>
<dbReference type="PANTHER" id="PTHR21240:SF28">
    <property type="entry name" value="ISO-OROTATE DECARBOXYLASE (EUROFUNG)"/>
    <property type="match status" value="1"/>
</dbReference>
<dbReference type="KEGG" id="pprf:DPRO_0280"/>
<dbReference type="InterPro" id="IPR032465">
    <property type="entry name" value="ACMSD"/>
</dbReference>